<gene>
    <name evidence="1" type="ORF">HHL21_08815</name>
</gene>
<evidence type="ECO:0000313" key="2">
    <source>
        <dbReference type="Proteomes" id="UP000583752"/>
    </source>
</evidence>
<keyword evidence="2" id="KW-1185">Reference proteome</keyword>
<comment type="caution">
    <text evidence="1">The sequence shown here is derived from an EMBL/GenBank/DDBJ whole genome shotgun (WGS) entry which is preliminary data.</text>
</comment>
<dbReference type="AlphaFoldDB" id="A0A848HLY9"/>
<protein>
    <submittedName>
        <fullName evidence="1">Uncharacterized protein</fullName>
    </submittedName>
</protein>
<proteinExistence type="predicted"/>
<organism evidence="1 2">
    <name type="scientific">Massilia polaris</name>
    <dbReference type="NCBI Taxonomy" id="2728846"/>
    <lineage>
        <taxon>Bacteria</taxon>
        <taxon>Pseudomonadati</taxon>
        <taxon>Pseudomonadota</taxon>
        <taxon>Betaproteobacteria</taxon>
        <taxon>Burkholderiales</taxon>
        <taxon>Oxalobacteraceae</taxon>
        <taxon>Telluria group</taxon>
        <taxon>Massilia</taxon>
    </lineage>
</organism>
<accession>A0A848HLY9</accession>
<reference evidence="1 2" key="1">
    <citation type="submission" date="2020-04" db="EMBL/GenBank/DDBJ databases">
        <title>Massilia sp. RP-1-19 isolated from soil.</title>
        <authorList>
            <person name="Dahal R.H."/>
        </authorList>
    </citation>
    <scope>NUCLEOTIDE SEQUENCE [LARGE SCALE GENOMIC DNA]</scope>
    <source>
        <strain evidence="1 2">RP-1-19</strain>
    </source>
</reference>
<sequence length="89" mass="9918">MIAVIKAHGFRVRLITREVQHIAKLRGVVDHFSISLDADVLDEIDQHRADWAGLDIDYSLVLPAIPSADLVRIKPQYAALRGKSAGDWC</sequence>
<dbReference type="RefSeq" id="WP_169464881.1">
    <property type="nucleotide sequence ID" value="NZ_JABBGG010000004.1"/>
</dbReference>
<name>A0A848HLY9_9BURK</name>
<dbReference type="EMBL" id="JABBGG010000004">
    <property type="protein sequence ID" value="NML61180.1"/>
    <property type="molecule type" value="Genomic_DNA"/>
</dbReference>
<dbReference type="Proteomes" id="UP000583752">
    <property type="component" value="Unassembled WGS sequence"/>
</dbReference>
<evidence type="ECO:0000313" key="1">
    <source>
        <dbReference type="EMBL" id="NML61180.1"/>
    </source>
</evidence>